<proteinExistence type="predicted"/>
<dbReference type="Pfam" id="PF06985">
    <property type="entry name" value="HET"/>
    <property type="match status" value="1"/>
</dbReference>
<dbReference type="InterPro" id="IPR010730">
    <property type="entry name" value="HET"/>
</dbReference>
<dbReference type="AlphaFoldDB" id="A0A553HT44"/>
<dbReference type="EMBL" id="VFLP01000048">
    <property type="protein sequence ID" value="TRX91123.1"/>
    <property type="molecule type" value="Genomic_DNA"/>
</dbReference>
<organism evidence="2 3">
    <name type="scientific">Xylaria flabelliformis</name>
    <dbReference type="NCBI Taxonomy" id="2512241"/>
    <lineage>
        <taxon>Eukaryota</taxon>
        <taxon>Fungi</taxon>
        <taxon>Dikarya</taxon>
        <taxon>Ascomycota</taxon>
        <taxon>Pezizomycotina</taxon>
        <taxon>Sordariomycetes</taxon>
        <taxon>Xylariomycetidae</taxon>
        <taxon>Xylariales</taxon>
        <taxon>Xylariaceae</taxon>
        <taxon>Xylaria</taxon>
    </lineage>
</organism>
<name>A0A553HT44_9PEZI</name>
<reference evidence="3" key="1">
    <citation type="submission" date="2019-06" db="EMBL/GenBank/DDBJ databases">
        <title>Draft genome sequence of the griseofulvin-producing fungus Xylaria cubensis strain G536.</title>
        <authorList>
            <person name="Mead M.E."/>
            <person name="Raja H.A."/>
            <person name="Steenwyk J.L."/>
            <person name="Knowles S.L."/>
            <person name="Oberlies N.H."/>
            <person name="Rokas A."/>
        </authorList>
    </citation>
    <scope>NUCLEOTIDE SEQUENCE [LARGE SCALE GENOMIC DNA]</scope>
    <source>
        <strain evidence="3">G536</strain>
    </source>
</reference>
<evidence type="ECO:0000313" key="2">
    <source>
        <dbReference type="EMBL" id="TRX91123.1"/>
    </source>
</evidence>
<dbReference type="Proteomes" id="UP000319160">
    <property type="component" value="Unassembled WGS sequence"/>
</dbReference>
<dbReference type="InterPro" id="IPR052895">
    <property type="entry name" value="HetReg/Transcr_Mod"/>
</dbReference>
<comment type="caution">
    <text evidence="2">The sequence shown here is derived from an EMBL/GenBank/DDBJ whole genome shotgun (WGS) entry which is preliminary data.</text>
</comment>
<dbReference type="OrthoDB" id="270167at2759"/>
<dbReference type="PANTHER" id="PTHR24148:SF64">
    <property type="entry name" value="HETEROKARYON INCOMPATIBILITY DOMAIN-CONTAINING PROTEIN"/>
    <property type="match status" value="1"/>
</dbReference>
<gene>
    <name evidence="2" type="ORF">FHL15_007911</name>
</gene>
<accession>A0A553HT44</accession>
<evidence type="ECO:0000259" key="1">
    <source>
        <dbReference type="Pfam" id="PF06985"/>
    </source>
</evidence>
<feature type="domain" description="Heterokaryon incompatibility" evidence="1">
    <location>
        <begin position="68"/>
        <end position="234"/>
    </location>
</feature>
<sequence length="634" mass="72280">MDDSKNTLGQITVQCQRPIISSLLDIQRYQASQDDFLNFLSNLECFYFNMNGTTLYRRDINACSETDYIALSYTWDPSPDEDPSSNGYSIKTRCRTREFPSPVRNCVFARITKYMQSEGVKLLWIDRHSIPQQTCNQPACEHRKCRKKKAGLQCMDWVYKRSKHPVALLGRPLASRGEFALLSRILEGKLVNKSARAGHFELSQMGNQLVMSALRLLYEITSDLWWQRAWTFQENYKGGTDMTLLIGQPPPWKLPRSGREIFGDVPGELCVNSRLFSDQATKLCLAFRRTERPTLKEKEMIESVLSKAGKYTLLLHESQTMSPTIISDVEKRDVRQVWDRLAIVGNCCSYSIRMDIERLRQTGRSLSLSMLAMYLLNGEILDNRASNEYSASNDTVSEFLKIQSFSKISSPQEHPSLTFNKGSRFFNVKLSESGILTYGHLWKLGRVIQTAGFSGQLPWVECPRGYLSLSEQRHLIRLTQELETLPESTILASHIANYLKKDAICSAPFQIGENYMGMMMAEVSKAVEDGKTLRLGSLYGSEECRAIFVWDGDEKTGFIFTSSWPKNSNSEGLEANDTDRHVSLEVELTSGTEQTRSQPHLYTKRWVSGVCFFVECPRRDVVFPWPPALKNIGL</sequence>
<keyword evidence="3" id="KW-1185">Reference proteome</keyword>
<dbReference type="STRING" id="2512241.A0A553HT44"/>
<evidence type="ECO:0000313" key="3">
    <source>
        <dbReference type="Proteomes" id="UP000319160"/>
    </source>
</evidence>
<dbReference type="PANTHER" id="PTHR24148">
    <property type="entry name" value="ANKYRIN REPEAT DOMAIN-CONTAINING PROTEIN 39 HOMOLOG-RELATED"/>
    <property type="match status" value="1"/>
</dbReference>
<protein>
    <recommendedName>
        <fullName evidence="1">Heterokaryon incompatibility domain-containing protein</fullName>
    </recommendedName>
</protein>